<dbReference type="InterPro" id="IPR020846">
    <property type="entry name" value="MFS_dom"/>
</dbReference>
<evidence type="ECO:0000256" key="1">
    <source>
        <dbReference type="ARBA" id="ARBA00004651"/>
    </source>
</evidence>
<feature type="transmembrane region" description="Helical" evidence="8">
    <location>
        <begin position="55"/>
        <end position="78"/>
    </location>
</feature>
<dbReference type="PANTHER" id="PTHR43528">
    <property type="entry name" value="ALPHA-KETOGLUTARATE PERMEASE"/>
    <property type="match status" value="1"/>
</dbReference>
<dbReference type="PANTHER" id="PTHR43528:SF8">
    <property type="entry name" value="BLR0239 PROTEIN"/>
    <property type="match status" value="1"/>
</dbReference>
<keyword evidence="5" id="KW-0769">Symport</keyword>
<sequence>MKANDQGLNTGKISPTRAIFVASIGNALEWFDLIIFGFLSVVISKQFFPETDPTTSLMLTFATFGIAFVMRPLGGIYIGIFADKKGRIKALTLAAGLMMLGTGMIALMPTYHDIGIIATIGIVLARLIQGFSAGGEFASATAFLAEQSKARRGFFASWQIASQGLTTLLASGAGVMLTTMMAPEDLESWGWRLPFFFGMLIGPVALYIRYKVPETEEFVEAETTETPLRDTLRSQRRPLIIAIGATVLGTVSTFAVLYVPTFAVREYGIAAQSAFTATLATGIVQMILAPVVGHLGDKWGRHNIMIAAAVGMLLLIAPLYMWLAAVPTGTTLILVQIIFGVLLTGYFACQPAFLSDLFPVQTRTTGMSIGYNFAVTLFGGFAPFIITVLINTTGSKLSPALYIMFAAVVSLIALVSSRKTVQSFRRAEAAAR</sequence>
<feature type="transmembrane region" description="Helical" evidence="8">
    <location>
        <begin position="269"/>
        <end position="292"/>
    </location>
</feature>
<accession>A0A841IYE4</accession>
<protein>
    <submittedName>
        <fullName evidence="10">MHS family proline/betaine transporter-like MFS transporter</fullName>
    </submittedName>
</protein>
<dbReference type="GO" id="GO:0015293">
    <property type="term" value="F:symporter activity"/>
    <property type="evidence" value="ECO:0007669"/>
    <property type="project" value="UniProtKB-KW"/>
</dbReference>
<feature type="transmembrane region" description="Helical" evidence="8">
    <location>
        <begin position="90"/>
        <end position="108"/>
    </location>
</feature>
<evidence type="ECO:0000313" key="11">
    <source>
        <dbReference type="Proteomes" id="UP000552700"/>
    </source>
</evidence>
<dbReference type="EMBL" id="JACIJP010000001">
    <property type="protein sequence ID" value="MBB6123434.1"/>
    <property type="molecule type" value="Genomic_DNA"/>
</dbReference>
<dbReference type="GO" id="GO:0005886">
    <property type="term" value="C:plasma membrane"/>
    <property type="evidence" value="ECO:0007669"/>
    <property type="project" value="UniProtKB-SubCell"/>
</dbReference>
<feature type="transmembrane region" description="Helical" evidence="8">
    <location>
        <begin position="397"/>
        <end position="416"/>
    </location>
</feature>
<feature type="transmembrane region" description="Helical" evidence="8">
    <location>
        <begin position="20"/>
        <end position="43"/>
    </location>
</feature>
<reference evidence="10 11" key="1">
    <citation type="submission" date="2020-08" db="EMBL/GenBank/DDBJ databases">
        <title>Genomic Encyclopedia of Type Strains, Phase IV (KMG-IV): sequencing the most valuable type-strain genomes for metagenomic binning, comparative biology and taxonomic classification.</title>
        <authorList>
            <person name="Goeker M."/>
        </authorList>
    </citation>
    <scope>NUCLEOTIDE SEQUENCE [LARGE SCALE GENOMIC DNA]</scope>
    <source>
        <strain evidence="10 11">DSM 102255</strain>
    </source>
</reference>
<dbReference type="InterPro" id="IPR036259">
    <property type="entry name" value="MFS_trans_sf"/>
</dbReference>
<dbReference type="FunFam" id="1.20.1250.20:FF:000001">
    <property type="entry name" value="Dicarboxylate MFS transporter"/>
    <property type="match status" value="1"/>
</dbReference>
<keyword evidence="3" id="KW-1003">Cell membrane</keyword>
<keyword evidence="7 8" id="KW-0472">Membrane</keyword>
<dbReference type="InterPro" id="IPR011701">
    <property type="entry name" value="MFS"/>
</dbReference>
<evidence type="ECO:0000313" key="10">
    <source>
        <dbReference type="EMBL" id="MBB6123434.1"/>
    </source>
</evidence>
<feature type="transmembrane region" description="Helical" evidence="8">
    <location>
        <begin position="189"/>
        <end position="208"/>
    </location>
</feature>
<dbReference type="AlphaFoldDB" id="A0A841IYE4"/>
<feature type="transmembrane region" description="Helical" evidence="8">
    <location>
        <begin position="369"/>
        <end position="391"/>
    </location>
</feature>
<keyword evidence="4 8" id="KW-0812">Transmembrane</keyword>
<dbReference type="Proteomes" id="UP000552700">
    <property type="component" value="Unassembled WGS sequence"/>
</dbReference>
<comment type="caution">
    <text evidence="10">The sequence shown here is derived from an EMBL/GenBank/DDBJ whole genome shotgun (WGS) entry which is preliminary data.</text>
</comment>
<feature type="domain" description="Major facilitator superfamily (MFS) profile" evidence="9">
    <location>
        <begin position="18"/>
        <end position="425"/>
    </location>
</feature>
<evidence type="ECO:0000256" key="7">
    <source>
        <dbReference type="ARBA" id="ARBA00023136"/>
    </source>
</evidence>
<evidence type="ECO:0000256" key="5">
    <source>
        <dbReference type="ARBA" id="ARBA00022847"/>
    </source>
</evidence>
<feature type="transmembrane region" description="Helical" evidence="8">
    <location>
        <begin position="154"/>
        <end position="177"/>
    </location>
</feature>
<keyword evidence="2" id="KW-0813">Transport</keyword>
<gene>
    <name evidence="10" type="ORF">FHS92_001141</name>
</gene>
<dbReference type="SUPFAM" id="SSF103473">
    <property type="entry name" value="MFS general substrate transporter"/>
    <property type="match status" value="1"/>
</dbReference>
<evidence type="ECO:0000256" key="3">
    <source>
        <dbReference type="ARBA" id="ARBA00022475"/>
    </source>
</evidence>
<proteinExistence type="predicted"/>
<feature type="transmembrane region" description="Helical" evidence="8">
    <location>
        <begin position="239"/>
        <end position="263"/>
    </location>
</feature>
<evidence type="ECO:0000256" key="2">
    <source>
        <dbReference type="ARBA" id="ARBA00022448"/>
    </source>
</evidence>
<feature type="transmembrane region" description="Helical" evidence="8">
    <location>
        <begin position="304"/>
        <end position="323"/>
    </location>
</feature>
<dbReference type="InterPro" id="IPR051084">
    <property type="entry name" value="H+-coupled_symporters"/>
</dbReference>
<evidence type="ECO:0000256" key="6">
    <source>
        <dbReference type="ARBA" id="ARBA00022989"/>
    </source>
</evidence>
<dbReference type="RefSeq" id="WP_184078344.1">
    <property type="nucleotide sequence ID" value="NZ_JACIJP010000001.1"/>
</dbReference>
<keyword evidence="11" id="KW-1185">Reference proteome</keyword>
<evidence type="ECO:0000259" key="9">
    <source>
        <dbReference type="PROSITE" id="PS50850"/>
    </source>
</evidence>
<dbReference type="Gene3D" id="1.20.1250.20">
    <property type="entry name" value="MFS general substrate transporter like domains"/>
    <property type="match status" value="2"/>
</dbReference>
<feature type="transmembrane region" description="Helical" evidence="8">
    <location>
        <begin position="329"/>
        <end position="349"/>
    </location>
</feature>
<organism evidence="10 11">
    <name type="scientific">Sphingobium subterraneum</name>
    <dbReference type="NCBI Taxonomy" id="627688"/>
    <lineage>
        <taxon>Bacteria</taxon>
        <taxon>Pseudomonadati</taxon>
        <taxon>Pseudomonadota</taxon>
        <taxon>Alphaproteobacteria</taxon>
        <taxon>Sphingomonadales</taxon>
        <taxon>Sphingomonadaceae</taxon>
        <taxon>Sphingobium</taxon>
    </lineage>
</organism>
<dbReference type="Pfam" id="PF07690">
    <property type="entry name" value="MFS_1"/>
    <property type="match status" value="1"/>
</dbReference>
<name>A0A841IYE4_9SPHN</name>
<feature type="transmembrane region" description="Helical" evidence="8">
    <location>
        <begin position="114"/>
        <end position="133"/>
    </location>
</feature>
<keyword evidence="6 8" id="KW-1133">Transmembrane helix</keyword>
<evidence type="ECO:0000256" key="8">
    <source>
        <dbReference type="SAM" id="Phobius"/>
    </source>
</evidence>
<comment type="subcellular location">
    <subcellularLocation>
        <location evidence="1">Cell membrane</location>
        <topology evidence="1">Multi-pass membrane protein</topology>
    </subcellularLocation>
</comment>
<evidence type="ECO:0000256" key="4">
    <source>
        <dbReference type="ARBA" id="ARBA00022692"/>
    </source>
</evidence>
<dbReference type="PROSITE" id="PS50850">
    <property type="entry name" value="MFS"/>
    <property type="match status" value="1"/>
</dbReference>